<dbReference type="EMBL" id="JAHLQF010000001">
    <property type="protein sequence ID" value="MBU5482867.1"/>
    <property type="molecule type" value="Genomic_DNA"/>
</dbReference>
<accession>A0ABS6ECF6</accession>
<dbReference type="PROSITE" id="PS00684">
    <property type="entry name" value="SASP_2"/>
    <property type="match status" value="1"/>
</dbReference>
<dbReference type="RefSeq" id="WP_216437281.1">
    <property type="nucleotide sequence ID" value="NZ_JAHLQF010000001.1"/>
</dbReference>
<keyword evidence="2" id="KW-1185">Reference proteome</keyword>
<comment type="caution">
    <text evidence="1">The sequence shown here is derived from an EMBL/GenBank/DDBJ whole genome shotgun (WGS) entry which is preliminary data.</text>
</comment>
<organism evidence="1 2">
    <name type="scientific">Clostridium mobile</name>
    <dbReference type="NCBI Taxonomy" id="2841512"/>
    <lineage>
        <taxon>Bacteria</taxon>
        <taxon>Bacillati</taxon>
        <taxon>Bacillota</taxon>
        <taxon>Clostridia</taxon>
        <taxon>Eubacteriales</taxon>
        <taxon>Clostridiaceae</taxon>
        <taxon>Clostridium</taxon>
    </lineage>
</organism>
<dbReference type="PROSITE" id="PS00304">
    <property type="entry name" value="SASP_1"/>
    <property type="match status" value="1"/>
</dbReference>
<dbReference type="InterPro" id="IPR001448">
    <property type="entry name" value="SASP_alpha/beta-type"/>
</dbReference>
<evidence type="ECO:0000313" key="2">
    <source>
        <dbReference type="Proteomes" id="UP000726170"/>
    </source>
</evidence>
<dbReference type="PANTHER" id="PTHR36107:SF1">
    <property type="entry name" value="SMALL, ACID-SOLUBLE SPORE PROTEIN A"/>
    <property type="match status" value="1"/>
</dbReference>
<protein>
    <submittedName>
        <fullName evidence="1">Alpha/beta-type small acid-soluble spore protein</fullName>
    </submittedName>
</protein>
<sequence length="66" mass="7394">MPNYSSNRVLVPEAKRGLNQFKAEIATELGLSNYESMDKGNLTSRQNGSVGGEMVKRMIEAYERNL</sequence>
<dbReference type="InterPro" id="IPR018126">
    <property type="entry name" value="SASP_alpha/beta-type_CS"/>
</dbReference>
<gene>
    <name evidence="1" type="ORF">KQI86_00930</name>
</gene>
<evidence type="ECO:0000313" key="1">
    <source>
        <dbReference type="EMBL" id="MBU5482867.1"/>
    </source>
</evidence>
<dbReference type="Pfam" id="PF00269">
    <property type="entry name" value="SASP"/>
    <property type="match status" value="1"/>
</dbReference>
<proteinExistence type="predicted"/>
<reference evidence="1 2" key="1">
    <citation type="submission" date="2021-06" db="EMBL/GenBank/DDBJ databases">
        <authorList>
            <person name="Sun Q."/>
            <person name="Li D."/>
        </authorList>
    </citation>
    <scope>NUCLEOTIDE SEQUENCE [LARGE SCALE GENOMIC DNA]</scope>
    <source>
        <strain evidence="1 2">MSJ-11</strain>
    </source>
</reference>
<dbReference type="PANTHER" id="PTHR36107">
    <property type="entry name" value="SMALL, ACID-SOLUBLE SPORE PROTEIN A"/>
    <property type="match status" value="1"/>
</dbReference>
<name>A0ABS6ECF6_9CLOT</name>
<dbReference type="Proteomes" id="UP000726170">
    <property type="component" value="Unassembled WGS sequence"/>
</dbReference>
<dbReference type="InterPro" id="IPR050847">
    <property type="entry name" value="SASP_DNA-binding"/>
</dbReference>